<evidence type="ECO:0000313" key="1">
    <source>
        <dbReference type="EMBL" id="SVC46843.1"/>
    </source>
</evidence>
<sequence length="59" mass="6800">NRFELTEIGRHMSPQVASVFDDFLDRELYDENIITSISLDYDAKAEYNVEEDPTTVLSS</sequence>
<gene>
    <name evidence="1" type="ORF">METZ01_LOCUS299697</name>
</gene>
<protein>
    <submittedName>
        <fullName evidence="1">Uncharacterized protein</fullName>
    </submittedName>
</protein>
<dbReference type="AlphaFoldDB" id="A0A382MCW2"/>
<dbReference type="EMBL" id="UINC01092880">
    <property type="protein sequence ID" value="SVC46843.1"/>
    <property type="molecule type" value="Genomic_DNA"/>
</dbReference>
<accession>A0A382MCW2</accession>
<name>A0A382MCW2_9ZZZZ</name>
<feature type="non-terminal residue" evidence="1">
    <location>
        <position position="1"/>
    </location>
</feature>
<proteinExistence type="predicted"/>
<organism evidence="1">
    <name type="scientific">marine metagenome</name>
    <dbReference type="NCBI Taxonomy" id="408172"/>
    <lineage>
        <taxon>unclassified sequences</taxon>
        <taxon>metagenomes</taxon>
        <taxon>ecological metagenomes</taxon>
    </lineage>
</organism>
<reference evidence="1" key="1">
    <citation type="submission" date="2018-05" db="EMBL/GenBank/DDBJ databases">
        <authorList>
            <person name="Lanie J.A."/>
            <person name="Ng W.-L."/>
            <person name="Kazmierczak K.M."/>
            <person name="Andrzejewski T.M."/>
            <person name="Davidsen T.M."/>
            <person name="Wayne K.J."/>
            <person name="Tettelin H."/>
            <person name="Glass J.I."/>
            <person name="Rusch D."/>
            <person name="Podicherti R."/>
            <person name="Tsui H.-C.T."/>
            <person name="Winkler M.E."/>
        </authorList>
    </citation>
    <scope>NUCLEOTIDE SEQUENCE</scope>
</reference>